<dbReference type="Proteomes" id="UP000008493">
    <property type="component" value="Unassembled WGS sequence"/>
</dbReference>
<keyword evidence="3" id="KW-1185">Reference proteome</keyword>
<dbReference type="RefSeq" id="XP_007330567.1">
    <property type="nucleotide sequence ID" value="XM_007330505.1"/>
</dbReference>
<accession>K5X6E4</accession>
<feature type="compositionally biased region" description="Gly residues" evidence="1">
    <location>
        <begin position="56"/>
        <end position="68"/>
    </location>
</feature>
<sequence length="84" mass="8284">MPTSGSSSSAKPLRGRMTFVVSLPSTSQELSPLSESASLPPVPFQKVAASSGGQMGYTGINGAGGNAGGTTNQSNNALQNANGN</sequence>
<reference evidence="3" key="1">
    <citation type="journal article" date="2012" name="Proc. Natl. Acad. Sci. U.S.A.">
        <title>Genome sequence of the button mushroom Agaricus bisporus reveals mechanisms governing adaptation to a humic-rich ecological niche.</title>
        <authorList>
            <person name="Morin E."/>
            <person name="Kohler A."/>
            <person name="Baker A.R."/>
            <person name="Foulongne-Oriol M."/>
            <person name="Lombard V."/>
            <person name="Nagy L.G."/>
            <person name="Ohm R.A."/>
            <person name="Patyshakuliyeva A."/>
            <person name="Brun A."/>
            <person name="Aerts A.L."/>
            <person name="Bailey A.M."/>
            <person name="Billette C."/>
            <person name="Coutinho P.M."/>
            <person name="Deakin G."/>
            <person name="Doddapaneni H."/>
            <person name="Floudas D."/>
            <person name="Grimwood J."/>
            <person name="Hilden K."/>
            <person name="Kuees U."/>
            <person name="LaButti K.M."/>
            <person name="Lapidus A."/>
            <person name="Lindquist E.A."/>
            <person name="Lucas S.M."/>
            <person name="Murat C."/>
            <person name="Riley R.W."/>
            <person name="Salamov A.A."/>
            <person name="Schmutz J."/>
            <person name="Subramanian V."/>
            <person name="Woesten H.A.B."/>
            <person name="Xu J."/>
            <person name="Eastwood D.C."/>
            <person name="Foster G.D."/>
            <person name="Sonnenberg A.S."/>
            <person name="Cullen D."/>
            <person name="de Vries R.P."/>
            <person name="Lundell T."/>
            <person name="Hibbett D.S."/>
            <person name="Henrissat B."/>
            <person name="Burton K.S."/>
            <person name="Kerrigan R.W."/>
            <person name="Challen M.P."/>
            <person name="Grigoriev I.V."/>
            <person name="Martin F."/>
        </authorList>
    </citation>
    <scope>NUCLEOTIDE SEQUENCE [LARGE SCALE GENOMIC DNA]</scope>
    <source>
        <strain evidence="3">JB137-S8 / ATCC MYA-4627 / FGSC 10392</strain>
    </source>
</reference>
<dbReference type="EMBL" id="JH971391">
    <property type="protein sequence ID" value="EKM78758.1"/>
    <property type="molecule type" value="Genomic_DNA"/>
</dbReference>
<dbReference type="AlphaFoldDB" id="K5X6E4"/>
<proteinExistence type="predicted"/>
<organism evidence="2 3">
    <name type="scientific">Agaricus bisporus var. burnettii (strain JB137-S8 / ATCC MYA-4627 / FGSC 10392)</name>
    <name type="common">White button mushroom</name>
    <dbReference type="NCBI Taxonomy" id="597362"/>
    <lineage>
        <taxon>Eukaryota</taxon>
        <taxon>Fungi</taxon>
        <taxon>Dikarya</taxon>
        <taxon>Basidiomycota</taxon>
        <taxon>Agaricomycotina</taxon>
        <taxon>Agaricomycetes</taxon>
        <taxon>Agaricomycetidae</taxon>
        <taxon>Agaricales</taxon>
        <taxon>Agaricineae</taxon>
        <taxon>Agaricaceae</taxon>
        <taxon>Agaricus</taxon>
    </lineage>
</organism>
<evidence type="ECO:0000313" key="3">
    <source>
        <dbReference type="Proteomes" id="UP000008493"/>
    </source>
</evidence>
<evidence type="ECO:0000256" key="1">
    <source>
        <dbReference type="SAM" id="MobiDB-lite"/>
    </source>
</evidence>
<dbReference type="KEGG" id="abp:AGABI1DRAFT114356"/>
<dbReference type="InParanoid" id="K5X6E4"/>
<name>K5X6E4_AGABU</name>
<feature type="region of interest" description="Disordered" evidence="1">
    <location>
        <begin position="56"/>
        <end position="84"/>
    </location>
</feature>
<evidence type="ECO:0000313" key="2">
    <source>
        <dbReference type="EMBL" id="EKM78758.1"/>
    </source>
</evidence>
<dbReference type="GeneID" id="18824298"/>
<protein>
    <submittedName>
        <fullName evidence="2">Uncharacterized protein</fullName>
    </submittedName>
</protein>
<dbReference type="OMA" id="GRMTFVV"/>
<gene>
    <name evidence="2" type="ORF">AGABI1DRAFT_114356</name>
</gene>
<dbReference type="HOGENOM" id="CLU_2526930_0_0_1"/>